<proteinExistence type="predicted"/>
<dbReference type="OrthoDB" id="7918484at2"/>
<evidence type="ECO:0000256" key="1">
    <source>
        <dbReference type="SAM" id="SignalP"/>
    </source>
</evidence>
<dbReference type="InterPro" id="IPR006059">
    <property type="entry name" value="SBP"/>
</dbReference>
<feature type="signal peptide" evidence="1">
    <location>
        <begin position="1"/>
        <end position="29"/>
    </location>
</feature>
<gene>
    <name evidence="2" type="ORF">DFJ67_3195</name>
</gene>
<accession>A0A3D9ZIH9</accession>
<dbReference type="RefSeq" id="WP_147315516.1">
    <property type="nucleotide sequence ID" value="NZ_BONB01000030.1"/>
</dbReference>
<dbReference type="PANTHER" id="PTHR43649:SF12">
    <property type="entry name" value="DIACETYLCHITOBIOSE BINDING PROTEIN DASA"/>
    <property type="match status" value="1"/>
</dbReference>
<dbReference type="AlphaFoldDB" id="A0A3D9ZIH9"/>
<comment type="caution">
    <text evidence="2">The sequence shown here is derived from an EMBL/GenBank/DDBJ whole genome shotgun (WGS) entry which is preliminary data.</text>
</comment>
<dbReference type="Proteomes" id="UP000256913">
    <property type="component" value="Unassembled WGS sequence"/>
</dbReference>
<sequence>MRRFSRRPPVALLAAVALALGGCSAGAPAKSSGPVTLSVFWWGDQARAERTEAALKLYSARHPGTMFKITWQAADGYYDRLATQAVGGNAPDLFQIDDARLVDYAGRGLLLDLTTPVTEGRIDVTRFPAGLSDYGTVGGRVVGVAAGAETAALVYNRTLVKELGVAEPKTGMSYPQFLAWAAQVTRESGGDVAGTADASGDLDAFWMWLRSQGRELYRADGLGFQSDDLARWFAMWQEARWDEATPPAGGPTGERALVGGATAAAFGWSGEFAGWQGQVDDDLALVACPGDPRAQWARASYYWAGFRGTRDAGAVADVIDFLANDPQAGRLLGDDRGFAPNLEVRETNAADLAEGPARTALAFESAVSDRIGPAPAPPPPAHAELRTLLAAAAGRVASEKSTPGEAAADFLRKAKAALAR</sequence>
<dbReference type="InterPro" id="IPR050490">
    <property type="entry name" value="Bact_solute-bd_prot1"/>
</dbReference>
<dbReference type="Gene3D" id="3.40.190.10">
    <property type="entry name" value="Periplasmic binding protein-like II"/>
    <property type="match status" value="2"/>
</dbReference>
<keyword evidence="3" id="KW-1185">Reference proteome</keyword>
<evidence type="ECO:0000313" key="2">
    <source>
        <dbReference type="EMBL" id="REF97198.1"/>
    </source>
</evidence>
<keyword evidence="1" id="KW-0732">Signal</keyword>
<dbReference type="SUPFAM" id="SSF53850">
    <property type="entry name" value="Periplasmic binding protein-like II"/>
    <property type="match status" value="1"/>
</dbReference>
<feature type="chain" id="PRO_5017783184" evidence="1">
    <location>
        <begin position="30"/>
        <end position="420"/>
    </location>
</feature>
<dbReference type="PANTHER" id="PTHR43649">
    <property type="entry name" value="ARABINOSE-BINDING PROTEIN-RELATED"/>
    <property type="match status" value="1"/>
</dbReference>
<dbReference type="Pfam" id="PF01547">
    <property type="entry name" value="SBP_bac_1"/>
    <property type="match status" value="1"/>
</dbReference>
<evidence type="ECO:0000313" key="3">
    <source>
        <dbReference type="Proteomes" id="UP000256913"/>
    </source>
</evidence>
<dbReference type="EMBL" id="QUMQ01000001">
    <property type="protein sequence ID" value="REF97198.1"/>
    <property type="molecule type" value="Genomic_DNA"/>
</dbReference>
<organism evidence="2 3">
    <name type="scientific">Asanoa ferruginea</name>
    <dbReference type="NCBI Taxonomy" id="53367"/>
    <lineage>
        <taxon>Bacteria</taxon>
        <taxon>Bacillati</taxon>
        <taxon>Actinomycetota</taxon>
        <taxon>Actinomycetes</taxon>
        <taxon>Micromonosporales</taxon>
        <taxon>Micromonosporaceae</taxon>
        <taxon>Asanoa</taxon>
    </lineage>
</organism>
<dbReference type="PROSITE" id="PS51257">
    <property type="entry name" value="PROKAR_LIPOPROTEIN"/>
    <property type="match status" value="1"/>
</dbReference>
<name>A0A3D9ZIH9_9ACTN</name>
<protein>
    <submittedName>
        <fullName evidence="2">Carbohydrate ABC transporter substrate-binding protein (CUT1 family)</fullName>
    </submittedName>
</protein>
<reference evidence="2 3" key="1">
    <citation type="submission" date="2018-08" db="EMBL/GenBank/DDBJ databases">
        <title>Sequencing the genomes of 1000 actinobacteria strains.</title>
        <authorList>
            <person name="Klenk H.-P."/>
        </authorList>
    </citation>
    <scope>NUCLEOTIDE SEQUENCE [LARGE SCALE GENOMIC DNA]</scope>
    <source>
        <strain evidence="2 3">DSM 44099</strain>
    </source>
</reference>